<dbReference type="AlphaFoldDB" id="A0A1V4HX61"/>
<proteinExistence type="predicted"/>
<protein>
    <submittedName>
        <fullName evidence="1">Uncharacterized protein</fullName>
    </submittedName>
</protein>
<keyword evidence="2" id="KW-1185">Reference proteome</keyword>
<evidence type="ECO:0000313" key="1">
    <source>
        <dbReference type="EMBL" id="OPH82567.1"/>
    </source>
</evidence>
<sequence>MRVISQSELLRLSRLELTTLLRKIASELPGLPEGSQELRIAHYNLYNIRLTLARPDFRPR</sequence>
<comment type="caution">
    <text evidence="1">The sequence shown here is derived from an EMBL/GenBank/DDBJ whole genome shotgun (WGS) entry which is preliminary data.</text>
</comment>
<organism evidence="1 2">
    <name type="scientific">Nitrobacter vulgaris</name>
    <dbReference type="NCBI Taxonomy" id="29421"/>
    <lineage>
        <taxon>Bacteria</taxon>
        <taxon>Pseudomonadati</taxon>
        <taxon>Pseudomonadota</taxon>
        <taxon>Alphaproteobacteria</taxon>
        <taxon>Hyphomicrobiales</taxon>
        <taxon>Nitrobacteraceae</taxon>
        <taxon>Nitrobacter</taxon>
    </lineage>
</organism>
<evidence type="ECO:0000313" key="2">
    <source>
        <dbReference type="Proteomes" id="UP000189940"/>
    </source>
</evidence>
<reference evidence="1 2" key="1">
    <citation type="submission" date="2017-02" db="EMBL/GenBank/DDBJ databases">
        <title>Genome sequence of the nitrite-oxidizing bacterium Nitrobacter vulgaris strain Ab1.</title>
        <authorList>
            <person name="Mellbye B.L."/>
            <person name="Davis E.W."/>
            <person name="Spieck E."/>
            <person name="Chang J.H."/>
            <person name="Bottomley P.J."/>
            <person name="Sayavedra-Soto L.A."/>
        </authorList>
    </citation>
    <scope>NUCLEOTIDE SEQUENCE [LARGE SCALE GENOMIC DNA]</scope>
    <source>
        <strain evidence="1 2">Ab1</strain>
    </source>
</reference>
<name>A0A1V4HX61_NITVU</name>
<accession>A0A1V4HX61</accession>
<dbReference type="RefSeq" id="WP_079447336.1">
    <property type="nucleotide sequence ID" value="NZ_MWPQ01000044.1"/>
</dbReference>
<dbReference type="OrthoDB" id="8256220at2"/>
<dbReference type="Proteomes" id="UP000189940">
    <property type="component" value="Unassembled WGS sequence"/>
</dbReference>
<dbReference type="EMBL" id="MWPQ01000044">
    <property type="protein sequence ID" value="OPH82567.1"/>
    <property type="molecule type" value="Genomic_DNA"/>
</dbReference>
<gene>
    <name evidence="1" type="ORF">B2M20_11660</name>
</gene>